<dbReference type="GO" id="GO:0006508">
    <property type="term" value="P:proteolysis"/>
    <property type="evidence" value="ECO:0007669"/>
    <property type="project" value="UniProtKB-KW"/>
</dbReference>
<dbReference type="Pfam" id="PF00082">
    <property type="entry name" value="Peptidase_S8"/>
    <property type="match status" value="1"/>
</dbReference>
<dbReference type="InterPro" id="IPR015500">
    <property type="entry name" value="Peptidase_S8_subtilisin-rel"/>
</dbReference>
<keyword evidence="5 6" id="KW-0720">Serine protease</keyword>
<name>A0A9X0YMN0_9FLAO</name>
<dbReference type="Proteomes" id="UP001231587">
    <property type="component" value="Unassembled WGS sequence"/>
</dbReference>
<dbReference type="InterPro" id="IPR026444">
    <property type="entry name" value="Secre_tail"/>
</dbReference>
<comment type="caution">
    <text evidence="9">The sequence shown here is derived from an EMBL/GenBank/DDBJ whole genome shotgun (WGS) entry which is preliminary data.</text>
</comment>
<evidence type="ECO:0000256" key="4">
    <source>
        <dbReference type="ARBA" id="ARBA00022801"/>
    </source>
</evidence>
<dbReference type="EMBL" id="JAUSUU010000010">
    <property type="protein sequence ID" value="MDQ0336644.1"/>
    <property type="molecule type" value="Genomic_DNA"/>
</dbReference>
<dbReference type="AlphaFoldDB" id="A0A9X0YMN0"/>
<dbReference type="SUPFAM" id="SSF52743">
    <property type="entry name" value="Subtilisin-like"/>
    <property type="match status" value="1"/>
</dbReference>
<keyword evidence="2 6" id="KW-0645">Protease</keyword>
<evidence type="ECO:0000256" key="1">
    <source>
        <dbReference type="ARBA" id="ARBA00011073"/>
    </source>
</evidence>
<keyword evidence="4 6" id="KW-0378">Hydrolase</keyword>
<feature type="active site" description="Charge relay system" evidence="6">
    <location>
        <position position="391"/>
    </location>
</feature>
<feature type="domain" description="Secretion system C-terminal sorting" evidence="8">
    <location>
        <begin position="463"/>
        <end position="532"/>
    </location>
</feature>
<proteinExistence type="inferred from homology"/>
<dbReference type="EMBL" id="JAGGJQ010000011">
    <property type="protein sequence ID" value="MBP1841434.1"/>
    <property type="molecule type" value="Genomic_DNA"/>
</dbReference>
<keyword evidence="12" id="KW-1185">Reference proteome</keyword>
<feature type="active site" description="Charge relay system" evidence="6">
    <location>
        <position position="216"/>
    </location>
</feature>
<keyword evidence="3" id="KW-0732">Signal</keyword>
<dbReference type="PROSITE" id="PS51892">
    <property type="entry name" value="SUBTILASE"/>
    <property type="match status" value="1"/>
</dbReference>
<evidence type="ECO:0000313" key="11">
    <source>
        <dbReference type="Proteomes" id="UP001138672"/>
    </source>
</evidence>
<feature type="active site" description="Charge relay system" evidence="6">
    <location>
        <position position="174"/>
    </location>
</feature>
<dbReference type="Gene3D" id="3.40.50.200">
    <property type="entry name" value="Peptidase S8/S53 domain"/>
    <property type="match status" value="1"/>
</dbReference>
<dbReference type="RefSeq" id="WP_057778483.1">
    <property type="nucleotide sequence ID" value="NZ_JAGGJQ010000011.1"/>
</dbReference>
<evidence type="ECO:0000259" key="7">
    <source>
        <dbReference type="Pfam" id="PF00082"/>
    </source>
</evidence>
<dbReference type="PANTHER" id="PTHR43806">
    <property type="entry name" value="PEPTIDASE S8"/>
    <property type="match status" value="1"/>
</dbReference>
<dbReference type="PANTHER" id="PTHR43806:SF67">
    <property type="entry name" value="EGF-LIKE DOMAIN-CONTAINING PROTEIN"/>
    <property type="match status" value="1"/>
</dbReference>
<accession>A0A9X0YMN0</accession>
<reference evidence="9" key="1">
    <citation type="submission" date="2021-03" db="EMBL/GenBank/DDBJ databases">
        <title>Genomic Encyclopedia of Type Strains, Phase IV (KMG-IV): sequencing the most valuable type-strain genomes for metagenomic binning, comparative biology and taxonomic classification.</title>
        <authorList>
            <person name="Goeker M."/>
        </authorList>
    </citation>
    <scope>NUCLEOTIDE SEQUENCE</scope>
    <source>
        <strain evidence="9">DSM 15523</strain>
        <strain evidence="10 12">DSM 16476</strain>
    </source>
</reference>
<dbReference type="Pfam" id="PF18962">
    <property type="entry name" value="Por_Secre_tail"/>
    <property type="match status" value="1"/>
</dbReference>
<dbReference type="InterPro" id="IPR000209">
    <property type="entry name" value="Peptidase_S8/S53_dom"/>
</dbReference>
<dbReference type="OrthoDB" id="1407599at2"/>
<evidence type="ECO:0000256" key="3">
    <source>
        <dbReference type="ARBA" id="ARBA00022729"/>
    </source>
</evidence>
<dbReference type="CDD" id="cd07493">
    <property type="entry name" value="Peptidases_S8_9"/>
    <property type="match status" value="1"/>
</dbReference>
<sequence length="534" mass="57854">MSYKWLFIICIGFQLQVFGQEDAWVYFSDKSDVEASIANPTSILTQKAIDRKQRHGIEIDGRDVPVNESYISTLKTQDDILILAKSKWFNAVHVRGEEAAIRSLLDFSFVSEIEFADKTLSATSRRETQSEFSEAASVTDFVYGEATNQVEMIQVHTLHNQDYTGTGMTIAVLDGGFPNVNTIGAFQNLRDNNNLLGGYDFVNRNSDIYADTQGDHGTWVLSTMAGYIENEFVGTAPDAAYYLFITEDGAAENPLEESLWVEAAERADSLGVDIINTSLGYKTFDNPNYDYTDEDLDGLTAYITRGATIASEKGILMVTSAGNSGASGVGAPADSEAVFSIGAVDASGVYAYFSSQGSEIQPSIKPDVSAQGLGSVVVSKTNTIISLNGTSFSAPILAGGLACLWQALPDLSNTELKALVRASSSQYTTPDYFLGYGIPNLASALEEGTLGVEEFSQTSQLVMYPNPTKHTVFFKTGSDISTLKIRVFDVLGKQILSQTLSPQEGLDVSVLTDGMYMLEISTADTKVVKKLIKD</sequence>
<organism evidence="9 11">
    <name type="scientific">Formosa algae</name>
    <dbReference type="NCBI Taxonomy" id="225843"/>
    <lineage>
        <taxon>Bacteria</taxon>
        <taxon>Pseudomonadati</taxon>
        <taxon>Bacteroidota</taxon>
        <taxon>Flavobacteriia</taxon>
        <taxon>Flavobacteriales</taxon>
        <taxon>Flavobacteriaceae</taxon>
        <taxon>Formosa</taxon>
    </lineage>
</organism>
<dbReference type="PIRSF" id="PIRSF037903">
    <property type="entry name" value="Subtilisin_rel_GFO_2223"/>
    <property type="match status" value="1"/>
</dbReference>
<evidence type="ECO:0000256" key="5">
    <source>
        <dbReference type="ARBA" id="ARBA00022825"/>
    </source>
</evidence>
<dbReference type="InterPro" id="IPR017317">
    <property type="entry name" value="Pept_S8_subtilisin_bacteroid-2"/>
</dbReference>
<evidence type="ECO:0000313" key="12">
    <source>
        <dbReference type="Proteomes" id="UP001231587"/>
    </source>
</evidence>
<feature type="domain" description="Peptidase S8/S53" evidence="7">
    <location>
        <begin position="165"/>
        <end position="437"/>
    </location>
</feature>
<evidence type="ECO:0000313" key="9">
    <source>
        <dbReference type="EMBL" id="MBP1841434.1"/>
    </source>
</evidence>
<gene>
    <name evidence="9" type="ORF">J2Z56_003368</name>
    <name evidence="10" type="ORF">J2Z57_003098</name>
</gene>
<dbReference type="GO" id="GO:0004252">
    <property type="term" value="F:serine-type endopeptidase activity"/>
    <property type="evidence" value="ECO:0007669"/>
    <property type="project" value="UniProtKB-UniRule"/>
</dbReference>
<evidence type="ECO:0000313" key="10">
    <source>
        <dbReference type="EMBL" id="MDQ0336644.1"/>
    </source>
</evidence>
<evidence type="ECO:0000256" key="6">
    <source>
        <dbReference type="PROSITE-ProRule" id="PRU01240"/>
    </source>
</evidence>
<dbReference type="NCBIfam" id="TIGR04183">
    <property type="entry name" value="Por_Secre_tail"/>
    <property type="match status" value="1"/>
</dbReference>
<evidence type="ECO:0000259" key="8">
    <source>
        <dbReference type="Pfam" id="PF18962"/>
    </source>
</evidence>
<dbReference type="InterPro" id="IPR050131">
    <property type="entry name" value="Peptidase_S8_subtilisin-like"/>
</dbReference>
<dbReference type="InterPro" id="IPR036852">
    <property type="entry name" value="Peptidase_S8/S53_dom_sf"/>
</dbReference>
<comment type="similarity">
    <text evidence="1 6">Belongs to the peptidase S8 family.</text>
</comment>
<dbReference type="Proteomes" id="UP001138672">
    <property type="component" value="Unassembled WGS sequence"/>
</dbReference>
<evidence type="ECO:0008006" key="13">
    <source>
        <dbReference type="Google" id="ProtNLM"/>
    </source>
</evidence>
<dbReference type="PRINTS" id="PR00723">
    <property type="entry name" value="SUBTILISIN"/>
</dbReference>
<protein>
    <recommendedName>
        <fullName evidence="13">Serine protease</fullName>
    </recommendedName>
</protein>
<evidence type="ECO:0000256" key="2">
    <source>
        <dbReference type="ARBA" id="ARBA00022670"/>
    </source>
</evidence>